<keyword evidence="1" id="KW-0472">Membrane</keyword>
<dbReference type="PANTHER" id="PTHR48090:SF7">
    <property type="entry name" value="RFBJ PROTEIN"/>
    <property type="match status" value="1"/>
</dbReference>
<evidence type="ECO:0000259" key="2">
    <source>
        <dbReference type="Pfam" id="PF00535"/>
    </source>
</evidence>
<dbReference type="PANTHER" id="PTHR48090">
    <property type="entry name" value="UNDECAPRENYL-PHOSPHATE 4-DEOXY-4-FORMAMIDO-L-ARABINOSE TRANSFERASE-RELATED"/>
    <property type="match status" value="1"/>
</dbReference>
<feature type="domain" description="Glycosyltransferase 2-like" evidence="2">
    <location>
        <begin position="19"/>
        <end position="140"/>
    </location>
</feature>
<dbReference type="InterPro" id="IPR001173">
    <property type="entry name" value="Glyco_trans_2-like"/>
</dbReference>
<keyword evidence="1" id="KW-1133">Transmembrane helix</keyword>
<evidence type="ECO:0000259" key="3">
    <source>
        <dbReference type="Pfam" id="PF09835"/>
    </source>
</evidence>
<protein>
    <submittedName>
        <fullName evidence="4">DUF2062 domain-containing protein</fullName>
    </submittedName>
</protein>
<dbReference type="SUPFAM" id="SSF53448">
    <property type="entry name" value="Nucleotide-diphospho-sugar transferases"/>
    <property type="match status" value="1"/>
</dbReference>
<accession>A0A9D9HT31</accession>
<dbReference type="AlphaFoldDB" id="A0A9D9HT31"/>
<reference evidence="4" key="1">
    <citation type="submission" date="2020-10" db="EMBL/GenBank/DDBJ databases">
        <authorList>
            <person name="Gilroy R."/>
        </authorList>
    </citation>
    <scope>NUCLEOTIDE SEQUENCE</scope>
    <source>
        <strain evidence="4">G3-3990</strain>
    </source>
</reference>
<feature type="transmembrane region" description="Helical" evidence="1">
    <location>
        <begin position="278"/>
        <end position="298"/>
    </location>
</feature>
<evidence type="ECO:0000313" key="4">
    <source>
        <dbReference type="EMBL" id="MBO8459373.1"/>
    </source>
</evidence>
<dbReference type="EMBL" id="JADIMG010000035">
    <property type="protein sequence ID" value="MBO8459373.1"/>
    <property type="molecule type" value="Genomic_DNA"/>
</dbReference>
<organism evidence="4 5">
    <name type="scientific">Candidatus Gallipaludibacter merdavium</name>
    <dbReference type="NCBI Taxonomy" id="2840839"/>
    <lineage>
        <taxon>Bacteria</taxon>
        <taxon>Pseudomonadati</taxon>
        <taxon>Bacteroidota</taxon>
        <taxon>Bacteroidia</taxon>
        <taxon>Bacteroidales</taxon>
        <taxon>Candidatus Gallipaludibacter</taxon>
    </lineage>
</organism>
<evidence type="ECO:0000313" key="5">
    <source>
        <dbReference type="Proteomes" id="UP000823641"/>
    </source>
</evidence>
<feature type="transmembrane region" description="Helical" evidence="1">
    <location>
        <begin position="310"/>
        <end position="339"/>
    </location>
</feature>
<dbReference type="Pfam" id="PF09835">
    <property type="entry name" value="DUF2062"/>
    <property type="match status" value="1"/>
</dbReference>
<dbReference type="InterPro" id="IPR029044">
    <property type="entry name" value="Nucleotide-diphossugar_trans"/>
</dbReference>
<feature type="transmembrane region" description="Helical" evidence="1">
    <location>
        <begin position="359"/>
        <end position="384"/>
    </location>
</feature>
<dbReference type="CDD" id="cd04179">
    <property type="entry name" value="DPM_DPG-synthase_like"/>
    <property type="match status" value="1"/>
</dbReference>
<dbReference type="InterPro" id="IPR018639">
    <property type="entry name" value="DUF2062"/>
</dbReference>
<dbReference type="InterPro" id="IPR050256">
    <property type="entry name" value="Glycosyltransferase_2"/>
</dbReference>
<sequence>MNKETDTYKERTANLQCVAIIPTYNNDGTIRQVICDVQHYISDIIVVNDGSTDKTADILQSMENIKVIGYTENKGKGYALKVGLQKAYELGYRYAITIDADGQHFADDIPVFVDRIEQVPDSLLIGSRNLTADNMPSKNTFANKFSNFWYKVETGRSLSDTQSGFRLYPLRKIHNMKFLTRRYEFEVEIIVRAAWKGINVENIPIKVYYAPKEERVSHFRPLQDFTRISMLNTFLVLIALLVYYPWRFLQWLTWSNIKDFFDSQVIHSKDSDLKMSLAMGWGVFCGIIPIWGYQMIFAGISAHFMKLNKVITVIFSNISIPPMIPFILYGSLLLGAWVLDIENAFSWKTVSFESIGLALGQYLVGSIILAVMAGCIVFLLAFLLMTLCKRTVRHE</sequence>
<name>A0A9D9HT31_9BACT</name>
<reference evidence="4" key="2">
    <citation type="journal article" date="2021" name="PeerJ">
        <title>Extensive microbial diversity within the chicken gut microbiome revealed by metagenomics and culture.</title>
        <authorList>
            <person name="Gilroy R."/>
            <person name="Ravi A."/>
            <person name="Getino M."/>
            <person name="Pursley I."/>
            <person name="Horton D.L."/>
            <person name="Alikhan N.F."/>
            <person name="Baker D."/>
            <person name="Gharbi K."/>
            <person name="Hall N."/>
            <person name="Watson M."/>
            <person name="Adriaenssens E.M."/>
            <person name="Foster-Nyarko E."/>
            <person name="Jarju S."/>
            <person name="Secka A."/>
            <person name="Antonio M."/>
            <person name="Oren A."/>
            <person name="Chaudhuri R.R."/>
            <person name="La Ragione R."/>
            <person name="Hildebrand F."/>
            <person name="Pallen M.J."/>
        </authorList>
    </citation>
    <scope>NUCLEOTIDE SEQUENCE</scope>
    <source>
        <strain evidence="4">G3-3990</strain>
    </source>
</reference>
<feature type="domain" description="DUF2062" evidence="3">
    <location>
        <begin position="269"/>
        <end position="389"/>
    </location>
</feature>
<keyword evidence="1" id="KW-0812">Transmembrane</keyword>
<gene>
    <name evidence="4" type="ORF">IAA73_03455</name>
</gene>
<dbReference type="Pfam" id="PF00535">
    <property type="entry name" value="Glycos_transf_2"/>
    <property type="match status" value="1"/>
</dbReference>
<feature type="transmembrane region" description="Helical" evidence="1">
    <location>
        <begin position="225"/>
        <end position="246"/>
    </location>
</feature>
<dbReference type="Gene3D" id="3.90.550.10">
    <property type="entry name" value="Spore Coat Polysaccharide Biosynthesis Protein SpsA, Chain A"/>
    <property type="match status" value="1"/>
</dbReference>
<comment type="caution">
    <text evidence="4">The sequence shown here is derived from an EMBL/GenBank/DDBJ whole genome shotgun (WGS) entry which is preliminary data.</text>
</comment>
<proteinExistence type="predicted"/>
<dbReference type="Proteomes" id="UP000823641">
    <property type="component" value="Unassembled WGS sequence"/>
</dbReference>
<evidence type="ECO:0000256" key="1">
    <source>
        <dbReference type="SAM" id="Phobius"/>
    </source>
</evidence>